<dbReference type="EMBL" id="NCVQ01000008">
    <property type="protein sequence ID" value="PWZ14079.1"/>
    <property type="molecule type" value="Genomic_DNA"/>
</dbReference>
<evidence type="ECO:0000313" key="1">
    <source>
        <dbReference type="EMBL" id="PWZ14078.1"/>
    </source>
</evidence>
<gene>
    <name evidence="1" type="ORF">Zm00014a_018501</name>
</gene>
<sequence>MSPYLVYSPHFDQIGPQKQHQFSSRKPFSGPSAPLYPIGPSGAFSESILETHCFRDHFQSLSILDGDTPSHYKCASINVGGYPSNGKVPNKDLSFYLSIRKCKYGENCHFSLVCGYPEINDMRQVDHLGSLQMFGDGDRSPVAAAIITSPVDHLEKKFLEIYTKLLEIDGFHTEDQENRKTCYGLTDLFMQLTPPERLRDEDGIMLSWCERCS</sequence>
<dbReference type="EMBL" id="NCVQ01000008">
    <property type="protein sequence ID" value="PWZ14077.1"/>
    <property type="molecule type" value="Genomic_DNA"/>
</dbReference>
<organism evidence="1">
    <name type="scientific">Zea mays</name>
    <name type="common">Maize</name>
    <dbReference type="NCBI Taxonomy" id="4577"/>
    <lineage>
        <taxon>Eukaryota</taxon>
        <taxon>Viridiplantae</taxon>
        <taxon>Streptophyta</taxon>
        <taxon>Embryophyta</taxon>
        <taxon>Tracheophyta</taxon>
        <taxon>Spermatophyta</taxon>
        <taxon>Magnoliopsida</taxon>
        <taxon>Liliopsida</taxon>
        <taxon>Poales</taxon>
        <taxon>Poaceae</taxon>
        <taxon>PACMAD clade</taxon>
        <taxon>Panicoideae</taxon>
        <taxon>Andropogonodae</taxon>
        <taxon>Andropogoneae</taxon>
        <taxon>Tripsacinae</taxon>
        <taxon>Zea</taxon>
    </lineage>
</organism>
<protein>
    <submittedName>
        <fullName evidence="1">Putative zinc finger CCCH domain-containing protein 51</fullName>
    </submittedName>
</protein>
<accession>A0A3L6E0P7</accession>
<evidence type="ECO:0000313" key="2">
    <source>
        <dbReference type="Proteomes" id="UP000251960"/>
    </source>
</evidence>
<name>A0A3L6E1I4_MAIZE</name>
<reference evidence="1 2" key="1">
    <citation type="journal article" date="2018" name="Nat. Genet.">
        <title>Extensive intraspecific gene order and gene structural variations between Mo17 and other maize genomes.</title>
        <authorList>
            <person name="Sun S."/>
            <person name="Zhou Y."/>
            <person name="Chen J."/>
            <person name="Shi J."/>
            <person name="Zhao H."/>
            <person name="Zhao H."/>
            <person name="Song W."/>
            <person name="Zhang M."/>
            <person name="Cui Y."/>
            <person name="Dong X."/>
            <person name="Liu H."/>
            <person name="Ma X."/>
            <person name="Jiao Y."/>
            <person name="Wang B."/>
            <person name="Wei X."/>
            <person name="Stein J.C."/>
            <person name="Glaubitz J.C."/>
            <person name="Lu F."/>
            <person name="Yu G."/>
            <person name="Liang C."/>
            <person name="Fengler K."/>
            <person name="Li B."/>
            <person name="Rafalski A."/>
            <person name="Schnable P.S."/>
            <person name="Ware D.H."/>
            <person name="Buckler E.S."/>
            <person name="Lai J."/>
        </authorList>
    </citation>
    <scope>NUCLEOTIDE SEQUENCE [LARGE SCALE GENOMIC DNA]</scope>
    <source>
        <strain evidence="2">cv. Missouri 17</strain>
        <tissue evidence="1">Seedling</tissue>
    </source>
</reference>
<proteinExistence type="predicted"/>
<accession>A0A3L6E1I4</accession>
<dbReference type="AlphaFoldDB" id="A0A3L6E1I4"/>
<dbReference type="Proteomes" id="UP000251960">
    <property type="component" value="Chromosome 7"/>
</dbReference>
<comment type="caution">
    <text evidence="1">The sequence shown here is derived from an EMBL/GenBank/DDBJ whole genome shotgun (WGS) entry which is preliminary data.</text>
</comment>
<dbReference type="EMBL" id="NCVQ01000008">
    <property type="protein sequence ID" value="PWZ14078.1"/>
    <property type="molecule type" value="Genomic_DNA"/>
</dbReference>
<dbReference type="ExpressionAtlas" id="A0A3L6E1I4">
    <property type="expression patterns" value="baseline and differential"/>
</dbReference>